<dbReference type="Proteomes" id="UP001642484">
    <property type="component" value="Unassembled WGS sequence"/>
</dbReference>
<evidence type="ECO:0000313" key="3">
    <source>
        <dbReference type="Proteomes" id="UP001642484"/>
    </source>
</evidence>
<evidence type="ECO:0000313" key="1">
    <source>
        <dbReference type="EMBL" id="CAK9003735.1"/>
    </source>
</evidence>
<gene>
    <name evidence="2" type="ORF">CCMP2556_LOCUS18847</name>
    <name evidence="1" type="ORF">CCMP2556_LOCUS7395</name>
</gene>
<name>A0ABP0IMA6_9DINO</name>
<accession>A0ABP0IMA6</accession>
<organism evidence="1 3">
    <name type="scientific">Durusdinium trenchii</name>
    <dbReference type="NCBI Taxonomy" id="1381693"/>
    <lineage>
        <taxon>Eukaryota</taxon>
        <taxon>Sar</taxon>
        <taxon>Alveolata</taxon>
        <taxon>Dinophyceae</taxon>
        <taxon>Suessiales</taxon>
        <taxon>Symbiodiniaceae</taxon>
        <taxon>Durusdinium</taxon>
    </lineage>
</organism>
<keyword evidence="3" id="KW-1185">Reference proteome</keyword>
<evidence type="ECO:0000313" key="2">
    <source>
        <dbReference type="EMBL" id="CAK9032898.1"/>
    </source>
</evidence>
<reference evidence="1 3" key="1">
    <citation type="submission" date="2024-02" db="EMBL/GenBank/DDBJ databases">
        <authorList>
            <person name="Chen Y."/>
            <person name="Shah S."/>
            <person name="Dougan E. K."/>
            <person name="Thang M."/>
            <person name="Chan C."/>
        </authorList>
    </citation>
    <scope>NUCLEOTIDE SEQUENCE [LARGE SCALE GENOMIC DNA]</scope>
</reference>
<protein>
    <submittedName>
        <fullName evidence="1">Uncharacterized protein</fullName>
    </submittedName>
</protein>
<sequence>MLLNPEMVHDMADKGGGIIIWQDFTKLGKVSGKELNNFTDMISGMLRLRPTMSAAFVTAPILISEKISNNIRDEMRRFEDKFDAKHLANYMVTLRMELPPQAKKVPIIFQGWLLIDQSTESDNIFACSQLVQDRSPRKMIPFQPETSYIVPTAERDALPHASEGMRQGVKSNPDTI</sequence>
<comment type="caution">
    <text evidence="1">The sequence shown here is derived from an EMBL/GenBank/DDBJ whole genome shotgun (WGS) entry which is preliminary data.</text>
</comment>
<dbReference type="EMBL" id="CAXAMN010003290">
    <property type="protein sequence ID" value="CAK9003735.1"/>
    <property type="molecule type" value="Genomic_DNA"/>
</dbReference>
<proteinExistence type="predicted"/>
<dbReference type="EMBL" id="CAXAMN010010846">
    <property type="protein sequence ID" value="CAK9032898.1"/>
    <property type="molecule type" value="Genomic_DNA"/>
</dbReference>